<evidence type="ECO:0000313" key="3">
    <source>
        <dbReference type="Proteomes" id="UP001490330"/>
    </source>
</evidence>
<dbReference type="EMBL" id="JBEPCV010000005">
    <property type="protein sequence ID" value="MER6903787.1"/>
    <property type="molecule type" value="Genomic_DNA"/>
</dbReference>
<keyword evidence="1" id="KW-0812">Transmembrane</keyword>
<keyword evidence="1" id="KW-0472">Membrane</keyword>
<sequence length="107" mass="11371">MQPWPEGPVADPEAARERYTSDLRASRKALREAIRADLPVAHVGLGIVVVASALLGLFTQPAAGALVAGAFAALFLAALAVMLLRGIRGLDAARRAYLFSFGWANWI</sequence>
<keyword evidence="3" id="KW-1185">Reference proteome</keyword>
<organism evidence="2 3">
    <name type="scientific">Streptomyces flaveolus</name>
    <dbReference type="NCBI Taxonomy" id="67297"/>
    <lineage>
        <taxon>Bacteria</taxon>
        <taxon>Bacillati</taxon>
        <taxon>Actinomycetota</taxon>
        <taxon>Actinomycetes</taxon>
        <taxon>Kitasatosporales</taxon>
        <taxon>Streptomycetaceae</taxon>
        <taxon>Streptomyces</taxon>
    </lineage>
</organism>
<feature type="transmembrane region" description="Helical" evidence="1">
    <location>
        <begin position="36"/>
        <end position="58"/>
    </location>
</feature>
<evidence type="ECO:0000256" key="1">
    <source>
        <dbReference type="SAM" id="Phobius"/>
    </source>
</evidence>
<reference evidence="2 3" key="1">
    <citation type="submission" date="2024-06" db="EMBL/GenBank/DDBJ databases">
        <title>The Natural Products Discovery Center: Release of the First 8490 Sequenced Strains for Exploring Actinobacteria Biosynthetic Diversity.</title>
        <authorList>
            <person name="Kalkreuter E."/>
            <person name="Kautsar S.A."/>
            <person name="Yang D."/>
            <person name="Bader C.D."/>
            <person name="Teijaro C.N."/>
            <person name="Fluegel L."/>
            <person name="Davis C.M."/>
            <person name="Simpson J.R."/>
            <person name="Lauterbach L."/>
            <person name="Steele A.D."/>
            <person name="Gui C."/>
            <person name="Meng S."/>
            <person name="Li G."/>
            <person name="Viehrig K."/>
            <person name="Ye F."/>
            <person name="Su P."/>
            <person name="Kiefer A.F."/>
            <person name="Nichols A."/>
            <person name="Cepeda A.J."/>
            <person name="Yan W."/>
            <person name="Fan B."/>
            <person name="Jiang Y."/>
            <person name="Adhikari A."/>
            <person name="Zheng C.-J."/>
            <person name="Schuster L."/>
            <person name="Cowan T.M."/>
            <person name="Smanski M.J."/>
            <person name="Chevrette M.G."/>
            <person name="De Carvalho L.P.S."/>
            <person name="Shen B."/>
        </authorList>
    </citation>
    <scope>NUCLEOTIDE SEQUENCE [LARGE SCALE GENOMIC DNA]</scope>
    <source>
        <strain evidence="2 3">NPDC000632</strain>
    </source>
</reference>
<name>A0ABV1VBC6_9ACTN</name>
<dbReference type="Proteomes" id="UP001490330">
    <property type="component" value="Unassembled WGS sequence"/>
</dbReference>
<evidence type="ECO:0008006" key="4">
    <source>
        <dbReference type="Google" id="ProtNLM"/>
    </source>
</evidence>
<proteinExistence type="predicted"/>
<keyword evidence="1" id="KW-1133">Transmembrane helix</keyword>
<feature type="transmembrane region" description="Helical" evidence="1">
    <location>
        <begin position="64"/>
        <end position="84"/>
    </location>
</feature>
<gene>
    <name evidence="2" type="ORF">ABT322_08365</name>
</gene>
<comment type="caution">
    <text evidence="2">The sequence shown here is derived from an EMBL/GenBank/DDBJ whole genome shotgun (WGS) entry which is preliminary data.</text>
</comment>
<evidence type="ECO:0000313" key="2">
    <source>
        <dbReference type="EMBL" id="MER6903787.1"/>
    </source>
</evidence>
<protein>
    <recommendedName>
        <fullName evidence="4">Integral membrane protein</fullName>
    </recommendedName>
</protein>
<accession>A0ABV1VBC6</accession>
<dbReference type="RefSeq" id="WP_350715376.1">
    <property type="nucleotide sequence ID" value="NZ_JBEPCO010000002.1"/>
</dbReference>